<sequence>MEAGPGAGPRVGAETPVRDLMDRLAAGEAVLTVAEGDRPIGRVTPQSIVARLSS</sequence>
<evidence type="ECO:0000313" key="2">
    <source>
        <dbReference type="Proteomes" id="UP000019593"/>
    </source>
</evidence>
<evidence type="ECO:0008006" key="3">
    <source>
        <dbReference type="Google" id="ProtNLM"/>
    </source>
</evidence>
<dbReference type="EMBL" id="CP004372">
    <property type="protein sequence ID" value="AHM04618.1"/>
    <property type="molecule type" value="Genomic_DNA"/>
</dbReference>
<organism evidence="1 2">
    <name type="scientific">Roseicyclus elongatus DSM 19469</name>
    <dbReference type="NCBI Taxonomy" id="1294273"/>
    <lineage>
        <taxon>Bacteria</taxon>
        <taxon>Pseudomonadati</taxon>
        <taxon>Pseudomonadota</taxon>
        <taxon>Alphaproteobacteria</taxon>
        <taxon>Rhodobacterales</taxon>
        <taxon>Roseobacteraceae</taxon>
        <taxon>Roseicyclus</taxon>
    </lineage>
</organism>
<dbReference type="STRING" id="1294273.roselon_02282"/>
<evidence type="ECO:0000313" key="1">
    <source>
        <dbReference type="EMBL" id="AHM04618.1"/>
    </source>
</evidence>
<name>W8RTT9_9RHOB</name>
<dbReference type="KEGG" id="red:roselon_02282"/>
<dbReference type="AlphaFoldDB" id="W8RTT9"/>
<protein>
    <recommendedName>
        <fullName evidence="3">CBS domain-containing protein</fullName>
    </recommendedName>
</protein>
<gene>
    <name evidence="1" type="ORF">roselon_02282</name>
</gene>
<dbReference type="HOGENOM" id="CLU_3047593_0_0_5"/>
<accession>W8RTT9</accession>
<keyword evidence="2" id="KW-1185">Reference proteome</keyword>
<reference evidence="1 2" key="1">
    <citation type="submission" date="2013-03" db="EMBL/GenBank/DDBJ databases">
        <authorList>
            <person name="Fiebig A."/>
            <person name="Goeker M."/>
            <person name="Klenk H.-P.P."/>
        </authorList>
    </citation>
    <scope>NUCLEOTIDE SEQUENCE [LARGE SCALE GENOMIC DNA]</scope>
    <source>
        <strain evidence="2">DSM 19469</strain>
    </source>
</reference>
<dbReference type="Proteomes" id="UP000019593">
    <property type="component" value="Chromosome"/>
</dbReference>
<proteinExistence type="predicted"/>